<keyword evidence="4" id="KW-1185">Reference proteome</keyword>
<evidence type="ECO:0000313" key="3">
    <source>
        <dbReference type="EMBL" id="KIW59811.1"/>
    </source>
</evidence>
<evidence type="ECO:0000259" key="2">
    <source>
        <dbReference type="Pfam" id="PF13632"/>
    </source>
</evidence>
<keyword evidence="1" id="KW-0812">Transmembrane</keyword>
<feature type="transmembrane region" description="Helical" evidence="1">
    <location>
        <begin position="227"/>
        <end position="248"/>
    </location>
</feature>
<dbReference type="InterPro" id="IPR001173">
    <property type="entry name" value="Glyco_trans_2-like"/>
</dbReference>
<dbReference type="EMBL" id="KN847317">
    <property type="protein sequence ID" value="KIW59811.1"/>
    <property type="molecule type" value="Genomic_DNA"/>
</dbReference>
<dbReference type="AlphaFoldDB" id="A0A0D2C4J6"/>
<accession>A0A0D2C4J6</accession>
<organism evidence="3 4">
    <name type="scientific">Exophiala xenobiotica</name>
    <dbReference type="NCBI Taxonomy" id="348802"/>
    <lineage>
        <taxon>Eukaryota</taxon>
        <taxon>Fungi</taxon>
        <taxon>Dikarya</taxon>
        <taxon>Ascomycota</taxon>
        <taxon>Pezizomycotina</taxon>
        <taxon>Eurotiomycetes</taxon>
        <taxon>Chaetothyriomycetidae</taxon>
        <taxon>Chaetothyriales</taxon>
        <taxon>Herpotrichiellaceae</taxon>
        <taxon>Exophiala</taxon>
    </lineage>
</organism>
<evidence type="ECO:0000256" key="1">
    <source>
        <dbReference type="SAM" id="Phobius"/>
    </source>
</evidence>
<dbReference type="OrthoDB" id="5819478at2759"/>
<dbReference type="HOGENOM" id="CLU_014663_0_0_1"/>
<gene>
    <name evidence="3" type="ORF">PV05_00077</name>
</gene>
<dbReference type="Pfam" id="PF13632">
    <property type="entry name" value="Glyco_trans_2_3"/>
    <property type="match status" value="1"/>
</dbReference>
<feature type="domain" description="Glycosyltransferase 2-like" evidence="2">
    <location>
        <begin position="1"/>
        <end position="278"/>
    </location>
</feature>
<feature type="transmembrane region" description="Helical" evidence="1">
    <location>
        <begin position="260"/>
        <end position="280"/>
    </location>
</feature>
<keyword evidence="1" id="KW-1133">Transmembrane helix</keyword>
<dbReference type="GeneID" id="25321985"/>
<dbReference type="PANTHER" id="PTHR36851">
    <property type="entry name" value="UNNAMED PRODUCT"/>
    <property type="match status" value="1"/>
</dbReference>
<sequence length="362" mass="41248">MDSDTHLGDYFRIILRRHAYYRQGGDTIDMTMYMPPIVFDRNAHHVPIMVRVADLMWCGAGLSCFQYKPRRHGIAFPTAVYTLPLPLVHLVAGWDTDAGAIGEDMHMMLKCFFVTNGRMTIESVPSPASQCTISSTKFGIRGWVDSHRARYVQGLRHMWGCLDAGYTADHFFKLGSRSPPSSGLGELSQNLKLELKQSHYQMHGDQGYVLTWRNVVLATRVFEAHFLPMHLFLVTIFSTIFTTLPASLVRSGSLTVFLDFTAYLRAMGFCLMLIYFFFFYEGYHHVCVEAREAEMKEAGLYEEMEESFSKRNKNEIRTWARLLGVPYCGYRVWQHTADARSICTLLVGSIGLQSQHQTGPTS</sequence>
<reference evidence="3 4" key="1">
    <citation type="submission" date="2015-01" db="EMBL/GenBank/DDBJ databases">
        <title>The Genome Sequence of Exophiala xenobiotica CBS118157.</title>
        <authorList>
            <consortium name="The Broad Institute Genomics Platform"/>
            <person name="Cuomo C."/>
            <person name="de Hoog S."/>
            <person name="Gorbushina A."/>
            <person name="Stielow B."/>
            <person name="Teixiera M."/>
            <person name="Abouelleil A."/>
            <person name="Chapman S.B."/>
            <person name="Priest M."/>
            <person name="Young S.K."/>
            <person name="Wortman J."/>
            <person name="Nusbaum C."/>
            <person name="Birren B."/>
        </authorList>
    </citation>
    <scope>NUCLEOTIDE SEQUENCE [LARGE SCALE GENOMIC DNA]</scope>
    <source>
        <strain evidence="3 4">CBS 118157</strain>
    </source>
</reference>
<keyword evidence="1" id="KW-0472">Membrane</keyword>
<evidence type="ECO:0000313" key="4">
    <source>
        <dbReference type="Proteomes" id="UP000054342"/>
    </source>
</evidence>
<protein>
    <recommendedName>
        <fullName evidence="2">Glycosyltransferase 2-like domain-containing protein</fullName>
    </recommendedName>
</protein>
<dbReference type="Proteomes" id="UP000054342">
    <property type="component" value="Unassembled WGS sequence"/>
</dbReference>
<dbReference type="PANTHER" id="PTHR36851:SF1">
    <property type="entry name" value="GLYCO_TRANS_2-LIKE DOMAIN-CONTAINING PROTEIN"/>
    <property type="match status" value="1"/>
</dbReference>
<dbReference type="RefSeq" id="XP_013320395.1">
    <property type="nucleotide sequence ID" value="XM_013464941.1"/>
</dbReference>
<name>A0A0D2C4J6_9EURO</name>
<proteinExistence type="predicted"/>